<proteinExistence type="predicted"/>
<dbReference type="Proteomes" id="UP000726777">
    <property type="component" value="Unassembled WGS sequence"/>
</dbReference>
<gene>
    <name evidence="1" type="ORF">IB292_07950</name>
</gene>
<accession>A0A9Q3YIV1</accession>
<evidence type="ECO:0000313" key="1">
    <source>
        <dbReference type="EMBL" id="MCC3804972.1"/>
    </source>
</evidence>
<comment type="caution">
    <text evidence="1">The sequence shown here is derived from an EMBL/GenBank/DDBJ whole genome shotgun (WGS) entry which is preliminary data.</text>
</comment>
<evidence type="ECO:0000313" key="2">
    <source>
        <dbReference type="Proteomes" id="UP000726777"/>
    </source>
</evidence>
<sequence length="138" mass="15675">MSGKKQESRLESAAKNELKKTQELANSDFIKGQLKEFMNNKLRKDIVLRDDLIKNGSAPPEKLISRIEGRQEALDELVAETSTTQTELLGTYDIFKALISELRKYAPEKADKFEGALVLKIQQSGSTTYRWGELKRAR</sequence>
<organism evidence="1 2">
    <name type="scientific">Vibrio parahaemolyticus</name>
    <dbReference type="NCBI Taxonomy" id="670"/>
    <lineage>
        <taxon>Bacteria</taxon>
        <taxon>Pseudomonadati</taxon>
        <taxon>Pseudomonadota</taxon>
        <taxon>Gammaproteobacteria</taxon>
        <taxon>Vibrionales</taxon>
        <taxon>Vibrionaceae</taxon>
        <taxon>Vibrio</taxon>
    </lineage>
</organism>
<reference evidence="1" key="1">
    <citation type="submission" date="2020-09" db="EMBL/GenBank/DDBJ databases">
        <title>Genome sequence of Vibrio parahaemolyticus isolates.</title>
        <authorList>
            <person name="Hammerl J.A."/>
            <person name="Strauch E."/>
        </authorList>
    </citation>
    <scope>NUCLEOTIDE SEQUENCE</scope>
    <source>
        <strain evidence="1">17-VB00146</strain>
    </source>
</reference>
<protein>
    <submittedName>
        <fullName evidence="1">Uncharacterized protein</fullName>
    </submittedName>
</protein>
<dbReference type="RefSeq" id="WP_182020518.1">
    <property type="nucleotide sequence ID" value="NZ_CAJDZF010000002.1"/>
</dbReference>
<dbReference type="AlphaFoldDB" id="A0A9Q3YIV1"/>
<name>A0A9Q3YIV1_VIBPH</name>
<dbReference type="EMBL" id="JACVHL010000006">
    <property type="protein sequence ID" value="MCC3804972.1"/>
    <property type="molecule type" value="Genomic_DNA"/>
</dbReference>